<dbReference type="RefSeq" id="WP_268050105.1">
    <property type="nucleotide sequence ID" value="NZ_JAPQES010000004.1"/>
</dbReference>
<dbReference type="Proteomes" id="UP001079657">
    <property type="component" value="Unassembled WGS sequence"/>
</dbReference>
<dbReference type="PANTHER" id="PTHR30399">
    <property type="entry name" value="UNCHARACTERIZED PROTEIN YGJP"/>
    <property type="match status" value="1"/>
</dbReference>
<dbReference type="Pfam" id="PF01863">
    <property type="entry name" value="YgjP-like"/>
    <property type="match status" value="1"/>
</dbReference>
<feature type="domain" description="YgjP-like metallopeptidase" evidence="1">
    <location>
        <begin position="20"/>
        <end position="230"/>
    </location>
</feature>
<dbReference type="CDD" id="cd07344">
    <property type="entry name" value="M48_yhfN_like"/>
    <property type="match status" value="1"/>
</dbReference>
<proteinExistence type="predicted"/>
<accession>A0ABT4CTF3</accession>
<dbReference type="InterPro" id="IPR002725">
    <property type="entry name" value="YgjP-like_metallopeptidase"/>
</dbReference>
<sequence length="234" mass="28537">MEVNYGEKKIEFQIQYKKRKSMKISVKPTLEVEVSAPEGIEDEKIKEIVLKKAAWILERRDYFEKHSPSLTHKYYVSGEIHRYLGNQYTLKVIADTKNDVKLKDRFIYIHTIHKHDSEYNKNLLYKWYRENSKKKFSELFDACYENIKKYDVEKPTWSIRKMKIRWGSYHPKNNHILLNIELAKAPIYEIEYVIMHELCHVKHPNHSKRFYNFMDLVMPDWEERKKKLEEVNYI</sequence>
<keyword evidence="3" id="KW-1185">Reference proteome</keyword>
<evidence type="ECO:0000313" key="2">
    <source>
        <dbReference type="EMBL" id="MCY6371234.1"/>
    </source>
</evidence>
<name>A0ABT4CTF3_9CLOT</name>
<dbReference type="PANTHER" id="PTHR30399:SF1">
    <property type="entry name" value="UTP PYROPHOSPHATASE"/>
    <property type="match status" value="1"/>
</dbReference>
<dbReference type="InterPro" id="IPR053136">
    <property type="entry name" value="UTP_pyrophosphatase-like"/>
</dbReference>
<reference evidence="2" key="1">
    <citation type="submission" date="2022-12" db="EMBL/GenBank/DDBJ databases">
        <authorList>
            <person name="Wang J."/>
        </authorList>
    </citation>
    <scope>NUCLEOTIDE SEQUENCE</scope>
    <source>
        <strain evidence="2">HY-42-06</strain>
    </source>
</reference>
<evidence type="ECO:0000313" key="3">
    <source>
        <dbReference type="Proteomes" id="UP001079657"/>
    </source>
</evidence>
<keyword evidence="2" id="KW-0482">Metalloprotease</keyword>
<evidence type="ECO:0000259" key="1">
    <source>
        <dbReference type="Pfam" id="PF01863"/>
    </source>
</evidence>
<keyword evidence="2" id="KW-0378">Hydrolase</keyword>
<dbReference type="Gene3D" id="3.30.2010.10">
    <property type="entry name" value="Metalloproteases ('zincins'), catalytic domain"/>
    <property type="match status" value="1"/>
</dbReference>
<protein>
    <submittedName>
        <fullName evidence="2">SprT family zinc-dependent metalloprotease</fullName>
    </submittedName>
</protein>
<organism evidence="2 3">
    <name type="scientific">Clostridium ganghwense</name>
    <dbReference type="NCBI Taxonomy" id="312089"/>
    <lineage>
        <taxon>Bacteria</taxon>
        <taxon>Bacillati</taxon>
        <taxon>Bacillota</taxon>
        <taxon>Clostridia</taxon>
        <taxon>Eubacteriales</taxon>
        <taxon>Clostridiaceae</taxon>
        <taxon>Clostridium</taxon>
    </lineage>
</organism>
<comment type="caution">
    <text evidence="2">The sequence shown here is derived from an EMBL/GenBank/DDBJ whole genome shotgun (WGS) entry which is preliminary data.</text>
</comment>
<dbReference type="EMBL" id="JAPQES010000004">
    <property type="protein sequence ID" value="MCY6371234.1"/>
    <property type="molecule type" value="Genomic_DNA"/>
</dbReference>
<dbReference type="GO" id="GO:0008237">
    <property type="term" value="F:metallopeptidase activity"/>
    <property type="evidence" value="ECO:0007669"/>
    <property type="project" value="UniProtKB-KW"/>
</dbReference>
<keyword evidence="2" id="KW-0645">Protease</keyword>
<gene>
    <name evidence="2" type="ORF">OXH55_11360</name>
</gene>